<dbReference type="Proteomes" id="UP000094776">
    <property type="component" value="Chromosome 1"/>
</dbReference>
<name>A0A1B4PT82_BURCE</name>
<accession>A0A1B4PT82</accession>
<organism evidence="1 2">
    <name type="scientific">Burkholderia cepacia</name>
    <name type="common">Pseudomonas cepacia</name>
    <dbReference type="NCBI Taxonomy" id="292"/>
    <lineage>
        <taxon>Bacteria</taxon>
        <taxon>Pseudomonadati</taxon>
        <taxon>Pseudomonadota</taxon>
        <taxon>Betaproteobacteria</taxon>
        <taxon>Burkholderiales</taxon>
        <taxon>Burkholderiaceae</taxon>
        <taxon>Burkholderia</taxon>
        <taxon>Burkholderia cepacia complex</taxon>
    </lineage>
</organism>
<reference evidence="1 2" key="1">
    <citation type="submission" date="2015-12" db="EMBL/GenBank/DDBJ databases">
        <title>Diversity of Burkholderia near neighbor genomes.</title>
        <authorList>
            <person name="Sahl J."/>
            <person name="Wagner D."/>
            <person name="Keim P."/>
        </authorList>
    </citation>
    <scope>NUCLEOTIDE SEQUENCE [LARGE SCALE GENOMIC DNA]</scope>
    <source>
        <strain evidence="1 2">MSMB1184WGS</strain>
    </source>
</reference>
<protein>
    <submittedName>
        <fullName evidence="1">Uncharacterized protein</fullName>
    </submittedName>
</protein>
<dbReference type="EMBL" id="CP013443">
    <property type="protein sequence ID" value="AOK17108.1"/>
    <property type="molecule type" value="Genomic_DNA"/>
</dbReference>
<dbReference type="AlphaFoldDB" id="A0A1B4PT82"/>
<gene>
    <name evidence="1" type="ORF">WT26_14530</name>
</gene>
<evidence type="ECO:0000313" key="1">
    <source>
        <dbReference type="EMBL" id="AOK17108.1"/>
    </source>
</evidence>
<sequence length="583" mass="65847">MIDYLGNFPFPPAFVPTRLRELLEPIGKDPGTRVEVSNRFEHDPYGPDREYVHMLMAVVADDGDDLPIVSDSNEGTVAFSVPVLGRKGASRDFAPSVDGNEYIVASWGSGSFHTYNLAEKVWMALGLTPRCLGNEAQRLVYDDLELPEFDIAEGEVSGQYYFQASRNISWKMSNEYLRRYLWMRGARGVRVLFYETLLDDRWELREWMGETSHAEKEAEGGWCTVSLQEHDGGLLLQVWASVEVVDCELCPEQTADGLVWPGIEGPMTRDIANAMVDATSVYLDDRFLERYEQNRFYKSVPVKVYGHWHCSPSYLGQWAFTDCRRVGRNMIKVSLRELYKPKPDREILHAYAFALGPEEIARRDLEEEHIVGKTERFLEQLLALGDHLSALGAAFGQEKQAVELIGIERAEIEANGWLHYPMLARLAQVSPREMSQQAFLSRCKSIHEIWQRIPDGYLRRILEAAGVPRDEVKGLGSLRLLQLLLNIAENLDANDEALDAFFGGAPPDGRSARNPRLAALFINNDLRIADAHDVGESLQRLEELGFDTASVNRGYGSALDFIFDGVIAAFAAINEPLRRIIQR</sequence>
<proteinExistence type="predicted"/>
<evidence type="ECO:0000313" key="2">
    <source>
        <dbReference type="Proteomes" id="UP000094776"/>
    </source>
</evidence>
<dbReference type="RefSeq" id="WP_069270364.1">
    <property type="nucleotide sequence ID" value="NZ_CP013443.1"/>
</dbReference>